<dbReference type="eggNOG" id="COG1670">
    <property type="taxonomic scope" value="Bacteria"/>
</dbReference>
<dbReference type="Pfam" id="PF00583">
    <property type="entry name" value="Acetyltransf_1"/>
    <property type="match status" value="1"/>
</dbReference>
<keyword evidence="2" id="KW-0808">Transferase</keyword>
<evidence type="ECO:0000313" key="2">
    <source>
        <dbReference type="EMBL" id="EHQ90641.1"/>
    </source>
</evidence>
<dbReference type="HOGENOM" id="CLU_013985_19_1_9"/>
<protein>
    <submittedName>
        <fullName evidence="2">Acetyltransferase, ribosomal protein N-acetylase</fullName>
    </submittedName>
</protein>
<feature type="domain" description="N-acetyltransferase" evidence="1">
    <location>
        <begin position="12"/>
        <end position="178"/>
    </location>
</feature>
<dbReference type="GO" id="GO:0016747">
    <property type="term" value="F:acyltransferase activity, transferring groups other than amino-acyl groups"/>
    <property type="evidence" value="ECO:0007669"/>
    <property type="project" value="InterPro"/>
</dbReference>
<dbReference type="InterPro" id="IPR000182">
    <property type="entry name" value="GNAT_dom"/>
</dbReference>
<dbReference type="SUPFAM" id="SSF55729">
    <property type="entry name" value="Acyl-CoA N-acyltransferases (Nat)"/>
    <property type="match status" value="1"/>
</dbReference>
<dbReference type="STRING" id="768710.DesyoDRAFT_3641"/>
<proteinExistence type="predicted"/>
<reference evidence="2 3" key="1">
    <citation type="submission" date="2011-11" db="EMBL/GenBank/DDBJ databases">
        <title>The Noncontiguous Finished genome of Desulfosporosinus youngiae DSM 17734.</title>
        <authorList>
            <consortium name="US DOE Joint Genome Institute (JGI-PGF)"/>
            <person name="Lucas S."/>
            <person name="Han J."/>
            <person name="Lapidus A."/>
            <person name="Cheng J.-F."/>
            <person name="Goodwin L."/>
            <person name="Pitluck S."/>
            <person name="Peters L."/>
            <person name="Ovchinnikova G."/>
            <person name="Lu M."/>
            <person name="Land M.L."/>
            <person name="Hauser L."/>
            <person name="Pester M."/>
            <person name="Spring S."/>
            <person name="Ollivier B."/>
            <person name="Rattei T."/>
            <person name="Klenk H.-P."/>
            <person name="Wagner M."/>
            <person name="Loy A."/>
            <person name="Woyke T.J."/>
        </authorList>
    </citation>
    <scope>NUCLEOTIDE SEQUENCE [LARGE SCALE GENOMIC DNA]</scope>
    <source>
        <strain evidence="2 3">DSM 17734</strain>
    </source>
</reference>
<gene>
    <name evidence="2" type="ORF">DesyoDRAFT_3641</name>
</gene>
<dbReference type="AlphaFoldDB" id="H5XW48"/>
<dbReference type="PROSITE" id="PS51186">
    <property type="entry name" value="GNAT"/>
    <property type="match status" value="1"/>
</dbReference>
<dbReference type="PANTHER" id="PTHR43415">
    <property type="entry name" value="SPERMIDINE N(1)-ACETYLTRANSFERASE"/>
    <property type="match status" value="1"/>
</dbReference>
<dbReference type="InterPro" id="IPR016181">
    <property type="entry name" value="Acyl_CoA_acyltransferase"/>
</dbReference>
<dbReference type="OrthoDB" id="9802340at2"/>
<accession>H5XW48</accession>
<dbReference type="EMBL" id="CM001441">
    <property type="protein sequence ID" value="EHQ90641.1"/>
    <property type="molecule type" value="Genomic_DNA"/>
</dbReference>
<dbReference type="Proteomes" id="UP000005104">
    <property type="component" value="Chromosome"/>
</dbReference>
<dbReference type="Gene3D" id="3.40.630.30">
    <property type="match status" value="1"/>
</dbReference>
<dbReference type="RefSeq" id="WP_007785139.1">
    <property type="nucleotide sequence ID" value="NZ_CM001441.1"/>
</dbReference>
<dbReference type="PANTHER" id="PTHR43415:SF3">
    <property type="entry name" value="GNAT-FAMILY ACETYLTRANSFERASE"/>
    <property type="match status" value="1"/>
</dbReference>
<evidence type="ECO:0000259" key="1">
    <source>
        <dbReference type="PROSITE" id="PS51186"/>
    </source>
</evidence>
<sequence length="178" mass="20052">MKTVKLKDGSEIVIRKAEVDDAEQMDLFKQYISQESDFLSYGANEIEESAESQARLIQSANLAENSVIILAIVNEEIAGFVTFNGGFRVRKKHSGDMGIAVRKKYWGKGIGNLLVEALIEWARNTETVRKINLLTRTDNTTAISLYEKYGFIKEGILTRDVCINGVFYDSFSMGFFID</sequence>
<name>H5XW48_9FIRM</name>
<evidence type="ECO:0000313" key="3">
    <source>
        <dbReference type="Proteomes" id="UP000005104"/>
    </source>
</evidence>
<dbReference type="CDD" id="cd04301">
    <property type="entry name" value="NAT_SF"/>
    <property type="match status" value="1"/>
</dbReference>
<keyword evidence="3" id="KW-1185">Reference proteome</keyword>
<organism evidence="2 3">
    <name type="scientific">Desulfosporosinus youngiae DSM 17734</name>
    <dbReference type="NCBI Taxonomy" id="768710"/>
    <lineage>
        <taxon>Bacteria</taxon>
        <taxon>Bacillati</taxon>
        <taxon>Bacillota</taxon>
        <taxon>Clostridia</taxon>
        <taxon>Eubacteriales</taxon>
        <taxon>Desulfitobacteriaceae</taxon>
        <taxon>Desulfosporosinus</taxon>
    </lineage>
</organism>